<evidence type="ECO:0000256" key="6">
    <source>
        <dbReference type="ARBA" id="ARBA00023136"/>
    </source>
</evidence>
<dbReference type="InterPro" id="IPR006685">
    <property type="entry name" value="MscS_channel_2nd"/>
</dbReference>
<dbReference type="PANTHER" id="PTHR30221:SF1">
    <property type="entry name" value="SMALL-CONDUCTANCE MECHANOSENSITIVE CHANNEL"/>
    <property type="match status" value="1"/>
</dbReference>
<dbReference type="Pfam" id="PF00924">
    <property type="entry name" value="MS_channel_2nd"/>
    <property type="match status" value="1"/>
</dbReference>
<dbReference type="SUPFAM" id="SSF82689">
    <property type="entry name" value="Mechanosensitive channel protein MscS (YggB), C-terminal domain"/>
    <property type="match status" value="1"/>
</dbReference>
<evidence type="ECO:0000256" key="3">
    <source>
        <dbReference type="ARBA" id="ARBA00022475"/>
    </source>
</evidence>
<dbReference type="Proteomes" id="UP000319894">
    <property type="component" value="Unassembled WGS sequence"/>
</dbReference>
<protein>
    <submittedName>
        <fullName evidence="11">Mechanosensitive ion channel family protein</fullName>
    </submittedName>
</protein>
<gene>
    <name evidence="11" type="ORF">DP107_12750</name>
</gene>
<comment type="caution">
    <text evidence="11">The sequence shown here is derived from an EMBL/GenBank/DDBJ whole genome shotgun (WGS) entry which is preliminary data.</text>
</comment>
<dbReference type="Pfam" id="PF21082">
    <property type="entry name" value="MS_channel_3rd"/>
    <property type="match status" value="1"/>
</dbReference>
<dbReference type="AlphaFoldDB" id="A0A554N7I1"/>
<dbReference type="RefSeq" id="WP_144262542.1">
    <property type="nucleotide sequence ID" value="NZ_QMDX01000008.1"/>
</dbReference>
<dbReference type="GO" id="GO:0005886">
    <property type="term" value="C:plasma membrane"/>
    <property type="evidence" value="ECO:0007669"/>
    <property type="project" value="UniProtKB-SubCell"/>
</dbReference>
<evidence type="ECO:0000256" key="7">
    <source>
        <dbReference type="SAM" id="MobiDB-lite"/>
    </source>
</evidence>
<dbReference type="InterPro" id="IPR049278">
    <property type="entry name" value="MS_channel_C"/>
</dbReference>
<feature type="region of interest" description="Disordered" evidence="7">
    <location>
        <begin position="308"/>
        <end position="355"/>
    </location>
</feature>
<feature type="transmembrane region" description="Helical" evidence="8">
    <location>
        <begin position="30"/>
        <end position="50"/>
    </location>
</feature>
<dbReference type="PANTHER" id="PTHR30221">
    <property type="entry name" value="SMALL-CONDUCTANCE MECHANOSENSITIVE CHANNEL"/>
    <property type="match status" value="1"/>
</dbReference>
<feature type="transmembrane region" description="Helical" evidence="8">
    <location>
        <begin position="98"/>
        <end position="127"/>
    </location>
</feature>
<evidence type="ECO:0000256" key="1">
    <source>
        <dbReference type="ARBA" id="ARBA00004651"/>
    </source>
</evidence>
<sequence>MTGPAWLLQAGNQPIDRTLGLLPPWFPEPLARLLLALAALAVFYYASTFVQQVLGRRIARRFRRPSLTRTALRGIQVGVVLVGIVLALRVLQVPIGNLALSVTVFSAVAGFVLAPIIGSVINGLFVLSEQPYEIGDMIHLPQADVYAFVEDVTLRYTKVFTLDNTFLIIPNGNIRERDVVNFSAEDSRTRLSLDVLVTYESDIAEARELIEQAAQRTENVIEGGPDIRIGGARYPAKPTCYIDSFADHGVNLRLRYWASEPYKLLTLRSRVQTAVWERLADADVEIAYPHSHLFFDDTSGEMQVAMRSVDGRDGGPGGADPAASRATGDGDLPEGTMERPPEELDRIPDEDRGSD</sequence>
<dbReference type="Gene3D" id="3.30.70.100">
    <property type="match status" value="1"/>
</dbReference>
<accession>A0A554N7I1</accession>
<comment type="similarity">
    <text evidence="2">Belongs to the MscS (TC 1.A.23) family.</text>
</comment>
<dbReference type="InParanoid" id="A0A554N7I1"/>
<evidence type="ECO:0000313" key="12">
    <source>
        <dbReference type="Proteomes" id="UP000319894"/>
    </source>
</evidence>
<feature type="compositionally biased region" description="Basic and acidic residues" evidence="7">
    <location>
        <begin position="336"/>
        <end position="355"/>
    </location>
</feature>
<evidence type="ECO:0000256" key="8">
    <source>
        <dbReference type="SAM" id="Phobius"/>
    </source>
</evidence>
<evidence type="ECO:0000256" key="5">
    <source>
        <dbReference type="ARBA" id="ARBA00022989"/>
    </source>
</evidence>
<feature type="domain" description="Mechanosensitive ion channel MscS C-terminal" evidence="10">
    <location>
        <begin position="193"/>
        <end position="286"/>
    </location>
</feature>
<evidence type="ECO:0000259" key="9">
    <source>
        <dbReference type="Pfam" id="PF00924"/>
    </source>
</evidence>
<dbReference type="InterPro" id="IPR045275">
    <property type="entry name" value="MscS_archaea/bacteria_type"/>
</dbReference>
<evidence type="ECO:0000256" key="2">
    <source>
        <dbReference type="ARBA" id="ARBA00008017"/>
    </source>
</evidence>
<evidence type="ECO:0000313" key="11">
    <source>
        <dbReference type="EMBL" id="TSD13355.1"/>
    </source>
</evidence>
<keyword evidence="12" id="KW-1185">Reference proteome</keyword>
<evidence type="ECO:0000256" key="4">
    <source>
        <dbReference type="ARBA" id="ARBA00022692"/>
    </source>
</evidence>
<evidence type="ECO:0000259" key="10">
    <source>
        <dbReference type="Pfam" id="PF21082"/>
    </source>
</evidence>
<keyword evidence="6 8" id="KW-0472">Membrane</keyword>
<feature type="domain" description="Mechanosensitive ion channel MscS" evidence="9">
    <location>
        <begin position="116"/>
        <end position="183"/>
    </location>
</feature>
<keyword evidence="4 8" id="KW-0812">Transmembrane</keyword>
<dbReference type="InterPro" id="IPR011066">
    <property type="entry name" value="MscS_channel_C_sf"/>
</dbReference>
<dbReference type="Gene3D" id="1.10.287.1260">
    <property type="match status" value="1"/>
</dbReference>
<dbReference type="EMBL" id="QMDX01000008">
    <property type="protein sequence ID" value="TSD13355.1"/>
    <property type="molecule type" value="Genomic_DNA"/>
</dbReference>
<comment type="subcellular location">
    <subcellularLocation>
        <location evidence="1">Cell membrane</location>
        <topology evidence="1">Multi-pass membrane protein</topology>
    </subcellularLocation>
</comment>
<name>A0A554N7I1_9EURY</name>
<keyword evidence="5 8" id="KW-1133">Transmembrane helix</keyword>
<dbReference type="InterPro" id="IPR010920">
    <property type="entry name" value="LSM_dom_sf"/>
</dbReference>
<dbReference type="InterPro" id="IPR023408">
    <property type="entry name" value="MscS_beta-dom_sf"/>
</dbReference>
<proteinExistence type="inferred from homology"/>
<keyword evidence="3" id="KW-1003">Cell membrane</keyword>
<dbReference type="OrthoDB" id="11475at2157"/>
<dbReference type="SUPFAM" id="SSF50182">
    <property type="entry name" value="Sm-like ribonucleoproteins"/>
    <property type="match status" value="1"/>
</dbReference>
<reference evidence="11 12" key="1">
    <citation type="submission" date="2018-06" db="EMBL/GenBank/DDBJ databases">
        <title>Natronomonas sp. F16-60 a new haloarchaeon isolated from a solar saltern of Isla Cristina, Huelva, Spain.</title>
        <authorList>
            <person name="Duran-Viseras A."/>
            <person name="Sanchez-Porro C."/>
            <person name="Ventosa A."/>
        </authorList>
    </citation>
    <scope>NUCLEOTIDE SEQUENCE [LARGE SCALE GENOMIC DNA]</scope>
    <source>
        <strain evidence="11 12">F16-60</strain>
    </source>
</reference>
<dbReference type="Gene3D" id="2.30.30.60">
    <property type="match status" value="1"/>
</dbReference>
<organism evidence="11 12">
    <name type="scientific">Haloglomus irregulare</name>
    <dbReference type="NCBI Taxonomy" id="2234134"/>
    <lineage>
        <taxon>Archaea</taxon>
        <taxon>Methanobacteriati</taxon>
        <taxon>Methanobacteriota</taxon>
        <taxon>Stenosarchaea group</taxon>
        <taxon>Halobacteria</taxon>
        <taxon>Halobacteriales</taxon>
        <taxon>Natronomonadaceae</taxon>
        <taxon>Haloglomus</taxon>
    </lineage>
</organism>
<feature type="transmembrane region" description="Helical" evidence="8">
    <location>
        <begin position="71"/>
        <end position="92"/>
    </location>
</feature>
<dbReference type="GO" id="GO:0008381">
    <property type="term" value="F:mechanosensitive monoatomic ion channel activity"/>
    <property type="evidence" value="ECO:0007669"/>
    <property type="project" value="InterPro"/>
</dbReference>